<reference evidence="2" key="1">
    <citation type="submission" date="2016-11" db="UniProtKB">
        <authorList>
            <consortium name="WormBaseParasite"/>
        </authorList>
    </citation>
    <scope>IDENTIFICATION</scope>
    <source>
        <strain evidence="2">KR3021</strain>
    </source>
</reference>
<evidence type="ECO:0000313" key="1">
    <source>
        <dbReference type="Proteomes" id="UP000095286"/>
    </source>
</evidence>
<name>A0AC35TMQ0_9BILA</name>
<organism evidence="1 2">
    <name type="scientific">Rhabditophanes sp. KR3021</name>
    <dbReference type="NCBI Taxonomy" id="114890"/>
    <lineage>
        <taxon>Eukaryota</taxon>
        <taxon>Metazoa</taxon>
        <taxon>Ecdysozoa</taxon>
        <taxon>Nematoda</taxon>
        <taxon>Chromadorea</taxon>
        <taxon>Rhabditida</taxon>
        <taxon>Tylenchina</taxon>
        <taxon>Panagrolaimomorpha</taxon>
        <taxon>Strongyloidoidea</taxon>
        <taxon>Alloionematidae</taxon>
        <taxon>Rhabditophanes</taxon>
    </lineage>
</organism>
<dbReference type="Proteomes" id="UP000095286">
    <property type="component" value="Unplaced"/>
</dbReference>
<proteinExistence type="predicted"/>
<evidence type="ECO:0000313" key="2">
    <source>
        <dbReference type="WBParaSite" id="RSKR_0000210800.1"/>
    </source>
</evidence>
<protein>
    <submittedName>
        <fullName evidence="2">GST N-terminal domain-containing protein</fullName>
    </submittedName>
</protein>
<dbReference type="WBParaSite" id="RSKR_0000210800.1">
    <property type="protein sequence ID" value="RSKR_0000210800.1"/>
    <property type="gene ID" value="RSKR_0000210800"/>
</dbReference>
<sequence length="285" mass="32457">MIASKFSSYAKAILSNRVNINLCASLSSTSARSEKVALHKSVWKKDVVYLYQFKKSPSTPNMSPFCFKVETYLRANNIPYKVMPTWTTRSAKGLLPFIELNGQQVADSQIILEHLKKEFNIKESLTPEQIGISRAVDRMVEGSTFQALQYHKILDNAVSAMNPTISGAPIPSFLVSTVANKFRELTAKKLNHHGYGKFTSEEIKSVLENDLHALEAILGDKKFFTGEKPSTADFTVFCHLSINYYMPFKMPIHEIIDSDCPNLKQFLERMRIHYWNDWIPMTADF</sequence>
<accession>A0AC35TMQ0</accession>